<dbReference type="GO" id="GO:0005737">
    <property type="term" value="C:cytoplasm"/>
    <property type="evidence" value="ECO:0007669"/>
    <property type="project" value="TreeGrafter"/>
</dbReference>
<proteinExistence type="inferred from homology"/>
<evidence type="ECO:0000313" key="5">
    <source>
        <dbReference type="EMBL" id="ERT69692.1"/>
    </source>
</evidence>
<dbReference type="PANTHER" id="PTHR13799:SF14">
    <property type="entry name" value="GTP CYCLOHYDROLASE 1 TYPE 2 HOMOLOG"/>
    <property type="match status" value="1"/>
</dbReference>
<evidence type="ECO:0000256" key="4">
    <source>
        <dbReference type="PIRSR" id="PIRSR602678-1"/>
    </source>
</evidence>
<dbReference type="eggNOG" id="COG0327">
    <property type="taxonomic scope" value="Bacteria"/>
</dbReference>
<dbReference type="InterPro" id="IPR036069">
    <property type="entry name" value="DUF34/NIF3_sf"/>
</dbReference>
<dbReference type="Proteomes" id="UP000017081">
    <property type="component" value="Unassembled WGS sequence"/>
</dbReference>
<keyword evidence="3 4" id="KW-0479">Metal-binding</keyword>
<protein>
    <recommendedName>
        <fullName evidence="2">GTP cyclohydrolase 1 type 2 homolog</fullName>
    </recommendedName>
</protein>
<dbReference type="GO" id="GO:0046872">
    <property type="term" value="F:metal ion binding"/>
    <property type="evidence" value="ECO:0007669"/>
    <property type="project" value="UniProtKB-KW"/>
</dbReference>
<evidence type="ECO:0000256" key="2">
    <source>
        <dbReference type="ARBA" id="ARBA00022112"/>
    </source>
</evidence>
<dbReference type="AlphaFoldDB" id="U7VDC9"/>
<dbReference type="PANTHER" id="PTHR13799">
    <property type="entry name" value="NGG1 INTERACTING FACTOR 3"/>
    <property type="match status" value="1"/>
</dbReference>
<organism evidence="5 6">
    <name type="scientific">Cetobacterium somerae ATCC BAA-474</name>
    <dbReference type="NCBI Taxonomy" id="1319815"/>
    <lineage>
        <taxon>Bacteria</taxon>
        <taxon>Fusobacteriati</taxon>
        <taxon>Fusobacteriota</taxon>
        <taxon>Fusobacteriia</taxon>
        <taxon>Fusobacteriales</taxon>
        <taxon>Fusobacteriaceae</taxon>
        <taxon>Cetobacterium</taxon>
    </lineage>
</organism>
<dbReference type="STRING" id="1319815.HMPREF0202_00383"/>
<dbReference type="HOGENOM" id="CLU_037423_2_0_0"/>
<gene>
    <name evidence="5" type="ORF">HMPREF0202_00383</name>
</gene>
<feature type="binding site" evidence="4">
    <location>
        <position position="65"/>
    </location>
    <ligand>
        <name>a divalent metal cation</name>
        <dbReference type="ChEBI" id="CHEBI:60240"/>
        <label>1</label>
    </ligand>
</feature>
<evidence type="ECO:0000256" key="3">
    <source>
        <dbReference type="ARBA" id="ARBA00022723"/>
    </source>
</evidence>
<keyword evidence="6" id="KW-1185">Reference proteome</keyword>
<dbReference type="EMBL" id="AXZF01000015">
    <property type="protein sequence ID" value="ERT69692.1"/>
    <property type="molecule type" value="Genomic_DNA"/>
</dbReference>
<dbReference type="Pfam" id="PF01784">
    <property type="entry name" value="DUF34_NIF3"/>
    <property type="match status" value="1"/>
</dbReference>
<sequence length="262" mass="29415">MKLSKIINFLEEKFPTSLAEDWDNVGLLIGKRDSKITGILLSLDLTESVIDKAIEAGANLIITHHPVIFTSLKKITNDTLAGRKIIKLIENGISVYSMHTNLDSGKSGLNDFLGENILGMKNGKILDPMESNGREYGIGRVYKLDESLSIENLSNLLKEKLNLNSINVVRSKEEREIKKISLVSGAGASYWRKAKKLGAQVLITGDIKYHEAMDAREENFTLIDIGHFESEWIFSNLLESLLKKEFEIEISIYNDGPIFQKM</sequence>
<feature type="binding site" evidence="4">
    <location>
        <position position="231"/>
    </location>
    <ligand>
        <name>a divalent metal cation</name>
        <dbReference type="ChEBI" id="CHEBI:60240"/>
        <label>1</label>
    </ligand>
</feature>
<feature type="binding site" evidence="4">
    <location>
        <position position="64"/>
    </location>
    <ligand>
        <name>a divalent metal cation</name>
        <dbReference type="ChEBI" id="CHEBI:60240"/>
        <label>2</label>
    </ligand>
</feature>
<reference evidence="5 6" key="1">
    <citation type="submission" date="2013-08" db="EMBL/GenBank/DDBJ databases">
        <authorList>
            <person name="Weinstock G."/>
            <person name="Sodergren E."/>
            <person name="Wylie T."/>
            <person name="Fulton L."/>
            <person name="Fulton R."/>
            <person name="Fronick C."/>
            <person name="O'Laughlin M."/>
            <person name="Godfrey J."/>
            <person name="Miner T."/>
            <person name="Herter B."/>
            <person name="Appelbaum E."/>
            <person name="Cordes M."/>
            <person name="Lek S."/>
            <person name="Wollam A."/>
            <person name="Pepin K.H."/>
            <person name="Palsikar V.B."/>
            <person name="Mitreva M."/>
            <person name="Wilson R.K."/>
        </authorList>
    </citation>
    <scope>NUCLEOTIDE SEQUENCE [LARGE SCALE GENOMIC DNA]</scope>
    <source>
        <strain evidence="5 6">ATCC BAA-474</strain>
    </source>
</reference>
<feature type="binding site" evidence="4">
    <location>
        <position position="103"/>
    </location>
    <ligand>
        <name>a divalent metal cation</name>
        <dbReference type="ChEBI" id="CHEBI:60240"/>
        <label>1</label>
    </ligand>
</feature>
<dbReference type="InterPro" id="IPR002678">
    <property type="entry name" value="DUF34/NIF3"/>
</dbReference>
<dbReference type="FunFam" id="3.40.1390.30:FF:000001">
    <property type="entry name" value="GTP cyclohydrolase 1 type 2"/>
    <property type="match status" value="1"/>
</dbReference>
<evidence type="ECO:0000256" key="1">
    <source>
        <dbReference type="ARBA" id="ARBA00006964"/>
    </source>
</evidence>
<dbReference type="RefSeq" id="WP_023049932.1">
    <property type="nucleotide sequence ID" value="NZ_CP173065.2"/>
</dbReference>
<dbReference type="Gene3D" id="3.40.1390.30">
    <property type="entry name" value="NIF3 (NGG1p interacting factor 3)-like"/>
    <property type="match status" value="2"/>
</dbReference>
<dbReference type="SUPFAM" id="SSF102705">
    <property type="entry name" value="NIF3 (NGG1p interacting factor 3)-like"/>
    <property type="match status" value="1"/>
</dbReference>
<accession>U7VDC9</accession>
<comment type="caution">
    <text evidence="5">The sequence shown here is derived from an EMBL/GenBank/DDBJ whole genome shotgun (WGS) entry which is preliminary data.</text>
</comment>
<name>U7VDC9_9FUSO</name>
<evidence type="ECO:0000313" key="6">
    <source>
        <dbReference type="Proteomes" id="UP000017081"/>
    </source>
</evidence>
<feature type="binding site" evidence="4">
    <location>
        <position position="227"/>
    </location>
    <ligand>
        <name>a divalent metal cation</name>
        <dbReference type="ChEBI" id="CHEBI:60240"/>
        <label>1</label>
    </ligand>
</feature>
<dbReference type="NCBIfam" id="TIGR00486">
    <property type="entry name" value="YbgI_SA1388"/>
    <property type="match status" value="1"/>
</dbReference>
<comment type="similarity">
    <text evidence="1">Belongs to the GTP cyclohydrolase I type 2/NIF3 family.</text>
</comment>
<dbReference type="PATRIC" id="fig|1319815.3.peg.368"/>